<reference evidence="5" key="1">
    <citation type="submission" date="2019-10" db="EMBL/GenBank/DDBJ databases">
        <title>Metagenomic sequencing of thiosulfate-disproportionating enrichment culture.</title>
        <authorList>
            <person name="Umezawa K."/>
            <person name="Kojima H."/>
            <person name="Fukui M."/>
        </authorList>
    </citation>
    <scope>NUCLEOTIDE SEQUENCE</scope>
    <source>
        <strain evidence="5">45J</strain>
    </source>
</reference>
<dbReference type="Gene3D" id="1.20.120.580">
    <property type="entry name" value="bsu32300-like"/>
    <property type="match status" value="1"/>
</dbReference>
<dbReference type="InterPro" id="IPR052379">
    <property type="entry name" value="Type_VII_TA_RNase"/>
</dbReference>
<keyword evidence="3" id="KW-0378">Hydrolase</keyword>
<proteinExistence type="inferred from homology"/>
<dbReference type="AlphaFoldDB" id="A0A5J4KT82"/>
<comment type="similarity">
    <text evidence="4">Belongs to the HepT RNase toxin family.</text>
</comment>
<dbReference type="SUPFAM" id="SSF81593">
    <property type="entry name" value="Nucleotidyltransferase substrate binding subunit/domain"/>
    <property type="match status" value="1"/>
</dbReference>
<gene>
    <name evidence="5" type="ORF">A45J_0599</name>
</gene>
<dbReference type="PANTHER" id="PTHR33397:SF3">
    <property type="entry name" value="MRNA NUCLEASE HEPT"/>
    <property type="match status" value="1"/>
</dbReference>
<organism evidence="5">
    <name type="scientific">hot springs metagenome</name>
    <dbReference type="NCBI Taxonomy" id="433727"/>
    <lineage>
        <taxon>unclassified sequences</taxon>
        <taxon>metagenomes</taxon>
        <taxon>ecological metagenomes</taxon>
    </lineage>
</organism>
<accession>A0A5J4KT82</accession>
<dbReference type="GO" id="GO:0110001">
    <property type="term" value="C:toxin-antitoxin complex"/>
    <property type="evidence" value="ECO:0007669"/>
    <property type="project" value="InterPro"/>
</dbReference>
<dbReference type="InterPro" id="IPR037038">
    <property type="entry name" value="HepT-like_sf"/>
</dbReference>
<keyword evidence="1" id="KW-1277">Toxin-antitoxin system</keyword>
<dbReference type="GO" id="GO:0004540">
    <property type="term" value="F:RNA nuclease activity"/>
    <property type="evidence" value="ECO:0007669"/>
    <property type="project" value="InterPro"/>
</dbReference>
<keyword evidence="2" id="KW-0540">Nuclease</keyword>
<name>A0A5J4KT82_9ZZZZ</name>
<dbReference type="InterPro" id="IPR008201">
    <property type="entry name" value="HepT-like"/>
</dbReference>
<dbReference type="Pfam" id="PF01934">
    <property type="entry name" value="HepT-like"/>
    <property type="match status" value="1"/>
</dbReference>
<comment type="caution">
    <text evidence="5">The sequence shown here is derived from an EMBL/GenBank/DDBJ whole genome shotgun (WGS) entry which is preliminary data.</text>
</comment>
<evidence type="ECO:0000256" key="3">
    <source>
        <dbReference type="ARBA" id="ARBA00022801"/>
    </source>
</evidence>
<dbReference type="PANTHER" id="PTHR33397">
    <property type="entry name" value="UPF0331 PROTEIN YUTE"/>
    <property type="match status" value="1"/>
</dbReference>
<evidence type="ECO:0000256" key="4">
    <source>
        <dbReference type="ARBA" id="ARBA00024207"/>
    </source>
</evidence>
<evidence type="ECO:0000313" key="5">
    <source>
        <dbReference type="EMBL" id="GER92868.1"/>
    </source>
</evidence>
<evidence type="ECO:0000256" key="2">
    <source>
        <dbReference type="ARBA" id="ARBA00022722"/>
    </source>
</evidence>
<dbReference type="GO" id="GO:0016787">
    <property type="term" value="F:hydrolase activity"/>
    <property type="evidence" value="ECO:0007669"/>
    <property type="project" value="UniProtKB-KW"/>
</dbReference>
<protein>
    <submittedName>
        <fullName evidence="5">DUF86 domain-containing protein</fullName>
    </submittedName>
</protein>
<evidence type="ECO:0000256" key="1">
    <source>
        <dbReference type="ARBA" id="ARBA00022649"/>
    </source>
</evidence>
<sequence>MIDLLLIQRKLSELDTYLKQIKEYQDIKLSDYKTEWKTQRIIERTLHIMIETCLDVANHLISDQGLRPPVSYSDTFLVLSEAGIINSSLSERLQRMAKFRNILVHHYEEVEPEIVISILRRNLKDFELFKKAIINFLRKS</sequence>
<dbReference type="EMBL" id="BLAB01000001">
    <property type="protein sequence ID" value="GER92868.1"/>
    <property type="molecule type" value="Genomic_DNA"/>
</dbReference>
<dbReference type="NCBIfam" id="NF047751">
    <property type="entry name" value="HepT_toxin"/>
    <property type="match status" value="1"/>
</dbReference>